<accession>A0A0F9FSS5</accession>
<dbReference type="AlphaFoldDB" id="A0A0F9FSS5"/>
<name>A0A0F9FSS5_9ZZZZ</name>
<reference evidence="2" key="1">
    <citation type="journal article" date="2015" name="Nature">
        <title>Complex archaea that bridge the gap between prokaryotes and eukaryotes.</title>
        <authorList>
            <person name="Spang A."/>
            <person name="Saw J.H."/>
            <person name="Jorgensen S.L."/>
            <person name="Zaremba-Niedzwiedzka K."/>
            <person name="Martijn J."/>
            <person name="Lind A.E."/>
            <person name="van Eijk R."/>
            <person name="Schleper C."/>
            <person name="Guy L."/>
            <person name="Ettema T.J."/>
        </authorList>
    </citation>
    <scope>NUCLEOTIDE SEQUENCE</scope>
</reference>
<sequence length="53" mass="5463">MSNEKAQQATDSAQGGEGTRSLHNKSWSPLTKNIGTPPGNTQAPLPASDVGTK</sequence>
<evidence type="ECO:0000256" key="1">
    <source>
        <dbReference type="SAM" id="MobiDB-lite"/>
    </source>
</evidence>
<dbReference type="EMBL" id="LAZR01020248">
    <property type="protein sequence ID" value="KKL89579.1"/>
    <property type="molecule type" value="Genomic_DNA"/>
</dbReference>
<feature type="compositionally biased region" description="Polar residues" evidence="1">
    <location>
        <begin position="1"/>
        <end position="13"/>
    </location>
</feature>
<protein>
    <submittedName>
        <fullName evidence="2">Uncharacterized protein</fullName>
    </submittedName>
</protein>
<comment type="caution">
    <text evidence="2">The sequence shown here is derived from an EMBL/GenBank/DDBJ whole genome shotgun (WGS) entry which is preliminary data.</text>
</comment>
<feature type="compositionally biased region" description="Polar residues" evidence="1">
    <location>
        <begin position="24"/>
        <end position="43"/>
    </location>
</feature>
<gene>
    <name evidence="2" type="ORF">LCGC14_1913270</name>
</gene>
<evidence type="ECO:0000313" key="2">
    <source>
        <dbReference type="EMBL" id="KKL89579.1"/>
    </source>
</evidence>
<proteinExistence type="predicted"/>
<organism evidence="2">
    <name type="scientific">marine sediment metagenome</name>
    <dbReference type="NCBI Taxonomy" id="412755"/>
    <lineage>
        <taxon>unclassified sequences</taxon>
        <taxon>metagenomes</taxon>
        <taxon>ecological metagenomes</taxon>
    </lineage>
</organism>
<feature type="region of interest" description="Disordered" evidence="1">
    <location>
        <begin position="1"/>
        <end position="53"/>
    </location>
</feature>